<dbReference type="PIRSF" id="PIRSF006487">
    <property type="entry name" value="GcvT"/>
    <property type="match status" value="1"/>
</dbReference>
<organism evidence="4 5">
    <name type="scientific">Genlisea aurea</name>
    <dbReference type="NCBI Taxonomy" id="192259"/>
    <lineage>
        <taxon>Eukaryota</taxon>
        <taxon>Viridiplantae</taxon>
        <taxon>Streptophyta</taxon>
        <taxon>Embryophyta</taxon>
        <taxon>Tracheophyta</taxon>
        <taxon>Spermatophyta</taxon>
        <taxon>Magnoliopsida</taxon>
        <taxon>eudicotyledons</taxon>
        <taxon>Gunneridae</taxon>
        <taxon>Pentapetalae</taxon>
        <taxon>asterids</taxon>
        <taxon>lamiids</taxon>
        <taxon>Lamiales</taxon>
        <taxon>Lentibulariaceae</taxon>
        <taxon>Genlisea</taxon>
    </lineage>
</organism>
<keyword evidence="4" id="KW-0808">Transferase</keyword>
<gene>
    <name evidence="4" type="ORF">M569_12813</name>
</gene>
<keyword evidence="2" id="KW-0809">Transit peptide</keyword>
<accession>S8C5A7</accession>
<dbReference type="GO" id="GO:0005759">
    <property type="term" value="C:mitochondrial matrix"/>
    <property type="evidence" value="ECO:0007669"/>
    <property type="project" value="TreeGrafter"/>
</dbReference>
<dbReference type="InterPro" id="IPR027266">
    <property type="entry name" value="TrmE/GcvT-like"/>
</dbReference>
<dbReference type="GO" id="GO:0032259">
    <property type="term" value="P:methylation"/>
    <property type="evidence" value="ECO:0007669"/>
    <property type="project" value="UniProtKB-KW"/>
</dbReference>
<comment type="caution">
    <text evidence="4">The sequence shown here is derived from an EMBL/GenBank/DDBJ whole genome shotgun (WGS) entry which is preliminary data.</text>
</comment>
<keyword evidence="4" id="KW-0489">Methyltransferase</keyword>
<keyword evidence="3" id="KW-0496">Mitochondrion</keyword>
<dbReference type="Gene3D" id="3.30.1360.120">
    <property type="entry name" value="Probable tRNA modification gtpase trme, domain 1"/>
    <property type="match status" value="2"/>
</dbReference>
<evidence type="ECO:0000313" key="4">
    <source>
        <dbReference type="EMBL" id="EPS61980.1"/>
    </source>
</evidence>
<sequence>SVSFSWKYHLPSPMACLLKTRSVIRFRGPETIKFLQGLVTNDVRSLENLAENRTTPSLYAAMLTPQGRFLYDFFLYRMLHTGDRMEIYADVDKGVVDELVATLKKFRLRLKVDIENVGEDFSCWQRFGGNASDSCTRPEKSEADSVAWKWIRDPRLPCLGYRGMFPSNITPPLFEGDEMKDEEDYVLYRLERGVAEGSTEIPKGDAIPLEYNLVGLNAISFDKGCYVGQELVARTHHRGVVRKRLIPVRFAREGARRGSEVIEGGTGRRVGIVTTAAG</sequence>
<dbReference type="Proteomes" id="UP000015453">
    <property type="component" value="Unassembled WGS sequence"/>
</dbReference>
<evidence type="ECO:0000256" key="1">
    <source>
        <dbReference type="ARBA" id="ARBA00004173"/>
    </source>
</evidence>
<protein>
    <submittedName>
        <fullName evidence="4">Aminomethyltransferase</fullName>
    </submittedName>
</protein>
<proteinExistence type="predicted"/>
<dbReference type="SUPFAM" id="SSF103025">
    <property type="entry name" value="Folate-binding domain"/>
    <property type="match status" value="1"/>
</dbReference>
<dbReference type="AlphaFoldDB" id="S8C5A7"/>
<dbReference type="NCBIfam" id="TIGR03317">
    <property type="entry name" value="ygfZ_signature"/>
    <property type="match status" value="1"/>
</dbReference>
<keyword evidence="5" id="KW-1185">Reference proteome</keyword>
<feature type="non-terminal residue" evidence="4">
    <location>
        <position position="278"/>
    </location>
</feature>
<dbReference type="InterPro" id="IPR045179">
    <property type="entry name" value="YgfZ/GcvT"/>
</dbReference>
<name>S8C5A7_9LAMI</name>
<dbReference type="OrthoDB" id="191995at2759"/>
<dbReference type="EMBL" id="AUSU01006468">
    <property type="protein sequence ID" value="EPS61980.1"/>
    <property type="molecule type" value="Genomic_DNA"/>
</dbReference>
<dbReference type="PANTHER" id="PTHR22602">
    <property type="entry name" value="TRANSFERASE CAF17, MITOCHONDRIAL-RELATED"/>
    <property type="match status" value="1"/>
</dbReference>
<reference evidence="4 5" key="1">
    <citation type="journal article" date="2013" name="BMC Genomics">
        <title>The miniature genome of a carnivorous plant Genlisea aurea contains a low number of genes and short non-coding sequences.</title>
        <authorList>
            <person name="Leushkin E.V."/>
            <person name="Sutormin R.A."/>
            <person name="Nabieva E.R."/>
            <person name="Penin A.A."/>
            <person name="Kondrashov A.S."/>
            <person name="Logacheva M.D."/>
        </authorList>
    </citation>
    <scope>NUCLEOTIDE SEQUENCE [LARGE SCALE GENOMIC DNA]</scope>
</reference>
<evidence type="ECO:0000313" key="5">
    <source>
        <dbReference type="Proteomes" id="UP000015453"/>
    </source>
</evidence>
<feature type="non-terminal residue" evidence="4">
    <location>
        <position position="1"/>
    </location>
</feature>
<dbReference type="GO" id="GO:0008168">
    <property type="term" value="F:methyltransferase activity"/>
    <property type="evidence" value="ECO:0007669"/>
    <property type="project" value="UniProtKB-KW"/>
</dbReference>
<dbReference type="GO" id="GO:0016226">
    <property type="term" value="P:iron-sulfur cluster assembly"/>
    <property type="evidence" value="ECO:0007669"/>
    <property type="project" value="TreeGrafter"/>
</dbReference>
<dbReference type="InterPro" id="IPR017703">
    <property type="entry name" value="YgfZ/GCV_T_CS"/>
</dbReference>
<dbReference type="PANTHER" id="PTHR22602:SF0">
    <property type="entry name" value="TRANSFERASE CAF17, MITOCHONDRIAL-RELATED"/>
    <property type="match status" value="1"/>
</dbReference>
<evidence type="ECO:0000256" key="2">
    <source>
        <dbReference type="ARBA" id="ARBA00022946"/>
    </source>
</evidence>
<evidence type="ECO:0000256" key="3">
    <source>
        <dbReference type="ARBA" id="ARBA00023128"/>
    </source>
</evidence>
<comment type="subcellular location">
    <subcellularLocation>
        <location evidence="1">Mitochondrion</location>
    </subcellularLocation>
</comment>